<evidence type="ECO:0000256" key="3">
    <source>
        <dbReference type="ARBA" id="ARBA00023015"/>
    </source>
</evidence>
<dbReference type="PANTHER" id="PTHR48111">
    <property type="entry name" value="REGULATOR OF RPOS"/>
    <property type="match status" value="1"/>
</dbReference>
<name>A0ABR9S3U9_9BURK</name>
<proteinExistence type="predicted"/>
<keyword evidence="2" id="KW-0902">Two-component regulatory system</keyword>
<comment type="caution">
    <text evidence="8">The sequence shown here is derived from an EMBL/GenBank/DDBJ whole genome shotgun (WGS) entry which is preliminary data.</text>
</comment>
<evidence type="ECO:0000256" key="6">
    <source>
        <dbReference type="PROSITE-ProRule" id="PRU00169"/>
    </source>
</evidence>
<keyword evidence="5" id="KW-0804">Transcription</keyword>
<evidence type="ECO:0000259" key="7">
    <source>
        <dbReference type="PROSITE" id="PS50110"/>
    </source>
</evidence>
<evidence type="ECO:0000256" key="2">
    <source>
        <dbReference type="ARBA" id="ARBA00023012"/>
    </source>
</evidence>
<dbReference type="InterPro" id="IPR001789">
    <property type="entry name" value="Sig_transdc_resp-reg_receiver"/>
</dbReference>
<evidence type="ECO:0000313" key="8">
    <source>
        <dbReference type="EMBL" id="MBE7367972.1"/>
    </source>
</evidence>
<keyword evidence="9" id="KW-1185">Reference proteome</keyword>
<reference evidence="8 9" key="1">
    <citation type="submission" date="2020-10" db="EMBL/GenBank/DDBJ databases">
        <title>Ramlibacter sp. HM2 16S ribosomal RNA gene Genome sequencing and assembly.</title>
        <authorList>
            <person name="Kang M."/>
        </authorList>
    </citation>
    <scope>NUCLEOTIDE SEQUENCE [LARGE SCALE GENOMIC DNA]</scope>
    <source>
        <strain evidence="8 9">HM2</strain>
    </source>
</reference>
<dbReference type="Proteomes" id="UP000806285">
    <property type="component" value="Unassembled WGS sequence"/>
</dbReference>
<dbReference type="PROSITE" id="PS50110">
    <property type="entry name" value="RESPONSE_REGULATORY"/>
    <property type="match status" value="1"/>
</dbReference>
<dbReference type="SUPFAM" id="SSF52172">
    <property type="entry name" value="CheY-like"/>
    <property type="match status" value="1"/>
</dbReference>
<accession>A0ABR9S3U9</accession>
<keyword evidence="3" id="KW-0805">Transcription regulation</keyword>
<dbReference type="Gene3D" id="3.40.50.2300">
    <property type="match status" value="1"/>
</dbReference>
<dbReference type="Pfam" id="PF00072">
    <property type="entry name" value="Response_reg"/>
    <property type="match status" value="1"/>
</dbReference>
<feature type="modified residue" description="4-aspartylphosphate" evidence="6">
    <location>
        <position position="60"/>
    </location>
</feature>
<keyword evidence="4" id="KW-0238">DNA-binding</keyword>
<evidence type="ECO:0000256" key="1">
    <source>
        <dbReference type="ARBA" id="ARBA00022553"/>
    </source>
</evidence>
<evidence type="ECO:0000313" key="9">
    <source>
        <dbReference type="Proteomes" id="UP000806285"/>
    </source>
</evidence>
<dbReference type="SMART" id="SM00448">
    <property type="entry name" value="REC"/>
    <property type="match status" value="1"/>
</dbReference>
<dbReference type="EMBL" id="JADDIV010000003">
    <property type="protein sequence ID" value="MBE7367972.1"/>
    <property type="molecule type" value="Genomic_DNA"/>
</dbReference>
<dbReference type="CDD" id="cd17574">
    <property type="entry name" value="REC_OmpR"/>
    <property type="match status" value="1"/>
</dbReference>
<sequence length="131" mass="14885">MEQEKPSLPIALVVEDDDHIAHLLKFMLERAGYRVELARDGRVAHDYIQSQPAPTVVLLDLMLPFFDGLQLVTLVRSQPSWQSVPVIMLTAKAQESDIVRALDAGANDYIVKPFQPDELLARLRRFVRPRP</sequence>
<dbReference type="PANTHER" id="PTHR48111:SF1">
    <property type="entry name" value="TWO-COMPONENT RESPONSE REGULATOR ORR33"/>
    <property type="match status" value="1"/>
</dbReference>
<gene>
    <name evidence="8" type="ORF">IM787_10365</name>
</gene>
<dbReference type="InterPro" id="IPR011006">
    <property type="entry name" value="CheY-like_superfamily"/>
</dbReference>
<feature type="domain" description="Response regulatory" evidence="7">
    <location>
        <begin position="10"/>
        <end position="127"/>
    </location>
</feature>
<dbReference type="InterPro" id="IPR039420">
    <property type="entry name" value="WalR-like"/>
</dbReference>
<protein>
    <submittedName>
        <fullName evidence="8">Response regulator transcription factor</fullName>
    </submittedName>
</protein>
<organism evidence="8 9">
    <name type="scientific">Ramlibacter pallidus</name>
    <dbReference type="NCBI Taxonomy" id="2780087"/>
    <lineage>
        <taxon>Bacteria</taxon>
        <taxon>Pseudomonadati</taxon>
        <taxon>Pseudomonadota</taxon>
        <taxon>Betaproteobacteria</taxon>
        <taxon>Burkholderiales</taxon>
        <taxon>Comamonadaceae</taxon>
        <taxon>Ramlibacter</taxon>
    </lineage>
</organism>
<keyword evidence="1 6" id="KW-0597">Phosphoprotein</keyword>
<evidence type="ECO:0000256" key="5">
    <source>
        <dbReference type="ARBA" id="ARBA00023163"/>
    </source>
</evidence>
<evidence type="ECO:0000256" key="4">
    <source>
        <dbReference type="ARBA" id="ARBA00023125"/>
    </source>
</evidence>